<organism evidence="2">
    <name type="scientific">Haptolina ericina</name>
    <dbReference type="NCBI Taxonomy" id="156174"/>
    <lineage>
        <taxon>Eukaryota</taxon>
        <taxon>Haptista</taxon>
        <taxon>Haptophyta</taxon>
        <taxon>Prymnesiophyceae</taxon>
        <taxon>Prymnesiales</taxon>
        <taxon>Prymnesiaceae</taxon>
        <taxon>Haptolina</taxon>
    </lineage>
</organism>
<sequence length="425" mass="47958">MTPTRLDLRPLSPLSPRLAQRTQKWVTDVKERVRTFEEDSKVGQAIGRVRRESVEAGKAVGAAVRTERRVSGGLYIALLATAAFAALREAEWQVRYRRQWELNEFARWTNEMCSSENTWRSETILCQSVQGNWLARQLVRIKLAQADVDHCDRDTDADGGRRRRSWRRKEGKKEAVRAGGCRSQPCPSRGLSSLLFWLSRDDRSPINKRGYLTFLGPIKASLRSIFEDLARGQLPLSALDARLRSFPPWARDWALPAFLWPQLRTWGAVVADVPMATGDACACTAFEGCSCRFPYDMAMCAMPKLEPPLAKQTKQTRRERRELRRAKAARHIATTSQPSGPTGTPLEALTERLVDPAGELLGDTVAELTSWATDWADWLLGVELQPSLAYEGFSRRAEELYREMCEGGNAGRCIPAQHQEVKDEL</sequence>
<dbReference type="EMBL" id="HBHX01051780">
    <property type="protein sequence ID" value="CAE0131295.1"/>
    <property type="molecule type" value="Transcribed_RNA"/>
</dbReference>
<accession>A0A7S3F8K8</accession>
<dbReference type="AlphaFoldDB" id="A0A7S3F8K8"/>
<protein>
    <submittedName>
        <fullName evidence="2">Uncharacterized protein</fullName>
    </submittedName>
</protein>
<proteinExistence type="predicted"/>
<evidence type="ECO:0000256" key="1">
    <source>
        <dbReference type="SAM" id="MobiDB-lite"/>
    </source>
</evidence>
<gene>
    <name evidence="2" type="ORF">HERI1096_LOCUS28603</name>
</gene>
<name>A0A7S3F8K8_9EUKA</name>
<reference evidence="2" key="1">
    <citation type="submission" date="2021-01" db="EMBL/GenBank/DDBJ databases">
        <authorList>
            <person name="Corre E."/>
            <person name="Pelletier E."/>
            <person name="Niang G."/>
            <person name="Scheremetjew M."/>
            <person name="Finn R."/>
            <person name="Kale V."/>
            <person name="Holt S."/>
            <person name="Cochrane G."/>
            <person name="Meng A."/>
            <person name="Brown T."/>
            <person name="Cohen L."/>
        </authorList>
    </citation>
    <scope>NUCLEOTIDE SEQUENCE</scope>
    <source>
        <strain evidence="2">CCMP281</strain>
    </source>
</reference>
<feature type="compositionally biased region" description="Basic residues" evidence="1">
    <location>
        <begin position="161"/>
        <end position="170"/>
    </location>
</feature>
<evidence type="ECO:0000313" key="2">
    <source>
        <dbReference type="EMBL" id="CAE0131295.1"/>
    </source>
</evidence>
<feature type="region of interest" description="Disordered" evidence="1">
    <location>
        <begin position="152"/>
        <end position="183"/>
    </location>
</feature>